<comment type="caution">
    <text evidence="1">The sequence shown here is derived from an EMBL/GenBank/DDBJ whole genome shotgun (WGS) entry which is preliminary data.</text>
</comment>
<proteinExistence type="predicted"/>
<dbReference type="Proteomes" id="UP000593564">
    <property type="component" value="Unassembled WGS sequence"/>
</dbReference>
<organism evidence="1 2">
    <name type="scientific">Camellia sinensis</name>
    <name type="common">Tea plant</name>
    <name type="synonym">Thea sinensis</name>
    <dbReference type="NCBI Taxonomy" id="4442"/>
    <lineage>
        <taxon>Eukaryota</taxon>
        <taxon>Viridiplantae</taxon>
        <taxon>Streptophyta</taxon>
        <taxon>Embryophyta</taxon>
        <taxon>Tracheophyta</taxon>
        <taxon>Spermatophyta</taxon>
        <taxon>Magnoliopsida</taxon>
        <taxon>eudicotyledons</taxon>
        <taxon>Gunneridae</taxon>
        <taxon>Pentapetalae</taxon>
        <taxon>asterids</taxon>
        <taxon>Ericales</taxon>
        <taxon>Theaceae</taxon>
        <taxon>Camellia</taxon>
    </lineage>
</organism>
<protein>
    <submittedName>
        <fullName evidence="1">Uncharacterized protein</fullName>
    </submittedName>
</protein>
<accession>A0A7J7GYH9</accession>
<reference evidence="2" key="1">
    <citation type="journal article" date="2020" name="Nat. Commun.">
        <title>Genome assembly of wild tea tree DASZ reveals pedigree and selection history of tea varieties.</title>
        <authorList>
            <person name="Zhang W."/>
            <person name="Zhang Y."/>
            <person name="Qiu H."/>
            <person name="Guo Y."/>
            <person name="Wan H."/>
            <person name="Zhang X."/>
            <person name="Scossa F."/>
            <person name="Alseekh S."/>
            <person name="Zhang Q."/>
            <person name="Wang P."/>
            <person name="Xu L."/>
            <person name="Schmidt M.H."/>
            <person name="Jia X."/>
            <person name="Li D."/>
            <person name="Zhu A."/>
            <person name="Guo F."/>
            <person name="Chen W."/>
            <person name="Ni D."/>
            <person name="Usadel B."/>
            <person name="Fernie A.R."/>
            <person name="Wen W."/>
        </authorList>
    </citation>
    <scope>NUCLEOTIDE SEQUENCE [LARGE SCALE GENOMIC DNA]</scope>
    <source>
        <strain evidence="2">cv. G240</strain>
    </source>
</reference>
<evidence type="ECO:0000313" key="2">
    <source>
        <dbReference type="Proteomes" id="UP000593564"/>
    </source>
</evidence>
<evidence type="ECO:0000313" key="1">
    <source>
        <dbReference type="EMBL" id="KAF5945822.1"/>
    </source>
</evidence>
<gene>
    <name evidence="1" type="ORF">HYC85_016050</name>
</gene>
<sequence>MLDDQGSVLDNYEAFGVVSNPNFLGVRSRISHIIESESFQVPPPAADSTVSEFDPVDSGSDLEEDSYSFLFLFLSIGSIHSVFFAEDDQIAEDVDHGVDVADVDDGTNVDDVDDGADVDDVNDGAEVDHVDHSTDVDDGSAFSQQTLQMIANHEGRELMFLPSLSALLLSMSSGSVTSGRWGRPTYRRSGLIYSASVSPAECLINSVVGN</sequence>
<dbReference type="AlphaFoldDB" id="A0A7J7GYH9"/>
<keyword evidence="2" id="KW-1185">Reference proteome</keyword>
<dbReference type="EMBL" id="JACBKZ010000007">
    <property type="protein sequence ID" value="KAF5945822.1"/>
    <property type="molecule type" value="Genomic_DNA"/>
</dbReference>
<reference evidence="1 2" key="2">
    <citation type="submission" date="2020-07" db="EMBL/GenBank/DDBJ databases">
        <title>Genome assembly of wild tea tree DASZ reveals pedigree and selection history of tea varieties.</title>
        <authorList>
            <person name="Zhang W."/>
        </authorList>
    </citation>
    <scope>NUCLEOTIDE SEQUENCE [LARGE SCALE GENOMIC DNA]</scope>
    <source>
        <strain evidence="2">cv. G240</strain>
        <tissue evidence="1">Leaf</tissue>
    </source>
</reference>
<name>A0A7J7GYH9_CAMSI</name>